<evidence type="ECO:0000313" key="2">
    <source>
        <dbReference type="Proteomes" id="UP001060085"/>
    </source>
</evidence>
<name>A0ACC0B885_CATRO</name>
<protein>
    <submittedName>
        <fullName evidence="1">Uncharacterized protein</fullName>
    </submittedName>
</protein>
<organism evidence="1 2">
    <name type="scientific">Catharanthus roseus</name>
    <name type="common">Madagascar periwinkle</name>
    <name type="synonym">Vinca rosea</name>
    <dbReference type="NCBI Taxonomy" id="4058"/>
    <lineage>
        <taxon>Eukaryota</taxon>
        <taxon>Viridiplantae</taxon>
        <taxon>Streptophyta</taxon>
        <taxon>Embryophyta</taxon>
        <taxon>Tracheophyta</taxon>
        <taxon>Spermatophyta</taxon>
        <taxon>Magnoliopsida</taxon>
        <taxon>eudicotyledons</taxon>
        <taxon>Gunneridae</taxon>
        <taxon>Pentapetalae</taxon>
        <taxon>asterids</taxon>
        <taxon>lamiids</taxon>
        <taxon>Gentianales</taxon>
        <taxon>Apocynaceae</taxon>
        <taxon>Rauvolfioideae</taxon>
        <taxon>Vinceae</taxon>
        <taxon>Catharanthinae</taxon>
        <taxon>Catharanthus</taxon>
    </lineage>
</organism>
<comment type="caution">
    <text evidence="1">The sequence shown here is derived from an EMBL/GenBank/DDBJ whole genome shotgun (WGS) entry which is preliminary data.</text>
</comment>
<keyword evidence="2" id="KW-1185">Reference proteome</keyword>
<accession>A0ACC0B885</accession>
<evidence type="ECO:0000313" key="1">
    <source>
        <dbReference type="EMBL" id="KAI5668881.1"/>
    </source>
</evidence>
<dbReference type="EMBL" id="CM044704">
    <property type="protein sequence ID" value="KAI5668881.1"/>
    <property type="molecule type" value="Genomic_DNA"/>
</dbReference>
<gene>
    <name evidence="1" type="ORF">M9H77_18734</name>
</gene>
<dbReference type="Proteomes" id="UP001060085">
    <property type="component" value="Linkage Group LG04"/>
</dbReference>
<sequence>MEESGGGIGHLLMTVFLYCFSSFMVIPAITDVTMSAICPGKDECSLAIYLSGIQQAIIGLGSLVTMPIVGNLSDTYGRKLMLTLPMILTIFPLGILAYSRRREFFYAYYVMKTLISMVTEGSVHCLALAYVADNVPENRRVSTFGIMSGIVSCAFVCGNLSTRFLSTPSTFQVATAVSVIALVYMKLFLQESNTQNAISAKASSETNCCLLEKSPKRTFQMFKDLPSLDDAISLLKTSPTFSQAALISFFTTVAEVGGHASLLYYLKAQFQFDKDQFADLMIIGGIAGIISQLILMPILAPALGEEKLLSVGLFFSCVNLLLHSIAWSTWVPYAASIISLLAVFAMPCLRSIASKQIGPCEQGRAQGCLTGICSFANIVSPLLFSPLTALFLSETAPFHFPGFSILCAGFTGMIAFLQSLQMIKNSTEYVSSSTADIPNFVEP</sequence>
<proteinExistence type="predicted"/>
<reference evidence="2" key="1">
    <citation type="journal article" date="2023" name="Nat. Plants">
        <title>Single-cell RNA sequencing provides a high-resolution roadmap for understanding the multicellular compartmentation of specialized metabolism.</title>
        <authorList>
            <person name="Sun S."/>
            <person name="Shen X."/>
            <person name="Li Y."/>
            <person name="Li Y."/>
            <person name="Wang S."/>
            <person name="Li R."/>
            <person name="Zhang H."/>
            <person name="Shen G."/>
            <person name="Guo B."/>
            <person name="Wei J."/>
            <person name="Xu J."/>
            <person name="St-Pierre B."/>
            <person name="Chen S."/>
            <person name="Sun C."/>
        </authorList>
    </citation>
    <scope>NUCLEOTIDE SEQUENCE [LARGE SCALE GENOMIC DNA]</scope>
</reference>